<dbReference type="SUPFAM" id="SSF82185">
    <property type="entry name" value="Histone H3 K4-specific methyltransferase SET7/9 N-terminal domain"/>
    <property type="match status" value="1"/>
</dbReference>
<evidence type="ECO:0000256" key="1">
    <source>
        <dbReference type="ARBA" id="ARBA00022737"/>
    </source>
</evidence>
<organism evidence="2 3">
    <name type="scientific">Halteria grandinella</name>
    <dbReference type="NCBI Taxonomy" id="5974"/>
    <lineage>
        <taxon>Eukaryota</taxon>
        <taxon>Sar</taxon>
        <taxon>Alveolata</taxon>
        <taxon>Ciliophora</taxon>
        <taxon>Intramacronucleata</taxon>
        <taxon>Spirotrichea</taxon>
        <taxon>Stichotrichia</taxon>
        <taxon>Sporadotrichida</taxon>
        <taxon>Halteriidae</taxon>
        <taxon>Halteria</taxon>
    </lineage>
</organism>
<dbReference type="SUPFAM" id="SSF56112">
    <property type="entry name" value="Protein kinase-like (PK-like)"/>
    <property type="match status" value="1"/>
</dbReference>
<reference evidence="2" key="1">
    <citation type="submission" date="2019-06" db="EMBL/GenBank/DDBJ databases">
        <authorList>
            <person name="Zheng W."/>
        </authorList>
    </citation>
    <scope>NUCLEOTIDE SEQUENCE</scope>
    <source>
        <strain evidence="2">QDHG01</strain>
    </source>
</reference>
<dbReference type="OrthoDB" id="283355at2759"/>
<evidence type="ECO:0008006" key="4">
    <source>
        <dbReference type="Google" id="ProtNLM"/>
    </source>
</evidence>
<dbReference type="Gene3D" id="2.20.110.10">
    <property type="entry name" value="Histone H3 K4-specific methyltransferase SET7/9 N-terminal domain"/>
    <property type="match status" value="1"/>
</dbReference>
<sequence length="364" mass="43731">MKNPIYIVWILFYKQWQHGKNKVKRTVDSVETQFTQQEIKFIQVHSFDGQYYYKVIDAQLHPYLITFYRKCWLQNTVKQIEQLINKFYLSPIQLEALYNKIEYPQHNLYKTDVFCFGLFLYKCLTQDDDLYDFQTFQVKLEKIIEKINEMKLQPYAKMFLLNMLQEKEEYRPDFVQLDLQFSHFAKEVKYERKYFRVSDMLFDESKTENLKMKTEEDIQIINEEIQAYNFDQNLDFENLHFSIASNTNPTAQIHKMVGKGFHSQMILNNNQSKCVEMEEGIKRITRIDLPCLGYADLSNWKTAEGLFVKGMLQGYCRLTFSNGDKFEGFFEKHKANGKGSYMLHNNQYYKKEGNWRDNKFCVTI</sequence>
<dbReference type="InterPro" id="IPR011009">
    <property type="entry name" value="Kinase-like_dom_sf"/>
</dbReference>
<dbReference type="EMBL" id="RRYP01017033">
    <property type="protein sequence ID" value="TNV74415.1"/>
    <property type="molecule type" value="Genomic_DNA"/>
</dbReference>
<evidence type="ECO:0000313" key="3">
    <source>
        <dbReference type="Proteomes" id="UP000785679"/>
    </source>
</evidence>
<dbReference type="InterPro" id="IPR003409">
    <property type="entry name" value="MORN"/>
</dbReference>
<keyword evidence="3" id="KW-1185">Reference proteome</keyword>
<protein>
    <recommendedName>
        <fullName evidence="4">Protein kinase domain-containing protein</fullName>
    </recommendedName>
</protein>
<dbReference type="Gene3D" id="1.10.510.10">
    <property type="entry name" value="Transferase(Phosphotransferase) domain 1"/>
    <property type="match status" value="1"/>
</dbReference>
<accession>A0A8J8NH73</accession>
<proteinExistence type="predicted"/>
<name>A0A8J8NH73_HALGN</name>
<evidence type="ECO:0000313" key="2">
    <source>
        <dbReference type="EMBL" id="TNV74415.1"/>
    </source>
</evidence>
<dbReference type="Pfam" id="PF02493">
    <property type="entry name" value="MORN"/>
    <property type="match status" value="2"/>
</dbReference>
<dbReference type="AlphaFoldDB" id="A0A8J8NH73"/>
<dbReference type="Proteomes" id="UP000785679">
    <property type="component" value="Unassembled WGS sequence"/>
</dbReference>
<comment type="caution">
    <text evidence="2">The sequence shown here is derived from an EMBL/GenBank/DDBJ whole genome shotgun (WGS) entry which is preliminary data.</text>
</comment>
<keyword evidence="1" id="KW-0677">Repeat</keyword>
<gene>
    <name evidence="2" type="ORF">FGO68_gene17132</name>
</gene>